<proteinExistence type="inferred from homology"/>
<dbReference type="PANTHER" id="PTHR30386">
    <property type="entry name" value="MEMBRANE FUSION SUBUNIT OF EMRAB-TOLC MULTIDRUG EFFLUX PUMP"/>
    <property type="match status" value="1"/>
</dbReference>
<dbReference type="SUPFAM" id="SSF111369">
    <property type="entry name" value="HlyD-like secretion proteins"/>
    <property type="match status" value="1"/>
</dbReference>
<dbReference type="PRINTS" id="PR01490">
    <property type="entry name" value="RTXTOXIND"/>
</dbReference>
<keyword evidence="8 9" id="KW-0472">Membrane</keyword>
<dbReference type="Gene3D" id="2.40.50.100">
    <property type="match status" value="1"/>
</dbReference>
<keyword evidence="10" id="KW-0175">Coiled coil</keyword>
<feature type="transmembrane region" description="Helical" evidence="9">
    <location>
        <begin position="21"/>
        <end position="44"/>
    </location>
</feature>
<accession>A0A0D6JEL1</accession>
<comment type="similarity">
    <text evidence="2 9">Belongs to the membrane fusion protein (MFP) (TC 8.A.1) family.</text>
</comment>
<evidence type="ECO:0000256" key="10">
    <source>
        <dbReference type="SAM" id="Coils"/>
    </source>
</evidence>
<evidence type="ECO:0000256" key="7">
    <source>
        <dbReference type="ARBA" id="ARBA00022989"/>
    </source>
</evidence>
<keyword evidence="3 9" id="KW-0813">Transport</keyword>
<evidence type="ECO:0000256" key="9">
    <source>
        <dbReference type="RuleBase" id="RU365093"/>
    </source>
</evidence>
<dbReference type="NCBIfam" id="TIGR01843">
    <property type="entry name" value="type_I_hlyD"/>
    <property type="match status" value="1"/>
</dbReference>
<name>A0A0D6JEL1_9HYPH</name>
<evidence type="ECO:0000256" key="5">
    <source>
        <dbReference type="ARBA" id="ARBA00022519"/>
    </source>
</evidence>
<dbReference type="RefSeq" id="WP_046477970.1">
    <property type="nucleotide sequence ID" value="NZ_LN829118.1"/>
</dbReference>
<evidence type="ECO:0000259" key="11">
    <source>
        <dbReference type="Pfam" id="PF25994"/>
    </source>
</evidence>
<dbReference type="InterPro" id="IPR010129">
    <property type="entry name" value="T1SS_HlyD"/>
</dbReference>
<dbReference type="Pfam" id="PF26002">
    <property type="entry name" value="Beta-barrel_AprE"/>
    <property type="match status" value="1"/>
</dbReference>
<evidence type="ECO:0000313" key="13">
    <source>
        <dbReference type="EMBL" id="CPR18718.1"/>
    </source>
</evidence>
<organism evidence="13 14">
    <name type="scientific">Candidatus Filomicrobium marinum</name>
    <dbReference type="NCBI Taxonomy" id="1608628"/>
    <lineage>
        <taxon>Bacteria</taxon>
        <taxon>Pseudomonadati</taxon>
        <taxon>Pseudomonadota</taxon>
        <taxon>Alphaproteobacteria</taxon>
        <taxon>Hyphomicrobiales</taxon>
        <taxon>Hyphomicrobiaceae</taxon>
        <taxon>Filomicrobium</taxon>
    </lineage>
</organism>
<gene>
    <name evidence="13" type="primary">prsE</name>
    <name evidence="13" type="ORF">YBN1229_v1_1836</name>
</gene>
<dbReference type="EMBL" id="LN829119">
    <property type="protein sequence ID" value="CPR18718.1"/>
    <property type="molecule type" value="Genomic_DNA"/>
</dbReference>
<dbReference type="GO" id="GO:0015031">
    <property type="term" value="P:protein transport"/>
    <property type="evidence" value="ECO:0007669"/>
    <property type="project" value="InterPro"/>
</dbReference>
<feature type="domain" description="AprE-like beta-barrel" evidence="12">
    <location>
        <begin position="331"/>
        <end position="419"/>
    </location>
</feature>
<evidence type="ECO:0000259" key="12">
    <source>
        <dbReference type="Pfam" id="PF26002"/>
    </source>
</evidence>
<reference evidence="14" key="1">
    <citation type="submission" date="2015-02" db="EMBL/GenBank/DDBJ databases">
        <authorList>
            <person name="Chooi Y.-H."/>
        </authorList>
    </citation>
    <scope>NUCLEOTIDE SEQUENCE [LARGE SCALE GENOMIC DNA]</scope>
    <source>
        <strain evidence="14">strain Y</strain>
    </source>
</reference>
<dbReference type="InterPro" id="IPR050739">
    <property type="entry name" value="MFP"/>
</dbReference>
<keyword evidence="14" id="KW-1185">Reference proteome</keyword>
<protein>
    <recommendedName>
        <fullName evidence="9">Membrane fusion protein (MFP) family protein</fullName>
    </recommendedName>
</protein>
<keyword evidence="7 9" id="KW-1133">Transmembrane helix</keyword>
<evidence type="ECO:0000256" key="1">
    <source>
        <dbReference type="ARBA" id="ARBA00004377"/>
    </source>
</evidence>
<keyword evidence="5 9" id="KW-0997">Cell inner membrane</keyword>
<dbReference type="PANTHER" id="PTHR30386:SF17">
    <property type="entry name" value="ALKALINE PROTEASE SECRETION PROTEIN APRE"/>
    <property type="match status" value="1"/>
</dbReference>
<dbReference type="KEGG" id="fil:BN1229_v1_1833"/>
<dbReference type="AlphaFoldDB" id="A0A0D6JEL1"/>
<evidence type="ECO:0000256" key="4">
    <source>
        <dbReference type="ARBA" id="ARBA00022475"/>
    </source>
</evidence>
<feature type="coiled-coil region" evidence="10">
    <location>
        <begin position="261"/>
        <end position="295"/>
    </location>
</feature>
<evidence type="ECO:0000256" key="6">
    <source>
        <dbReference type="ARBA" id="ARBA00022692"/>
    </source>
</evidence>
<evidence type="ECO:0000313" key="14">
    <source>
        <dbReference type="Proteomes" id="UP000033187"/>
    </source>
</evidence>
<dbReference type="Gene3D" id="1.10.287.470">
    <property type="entry name" value="Helix hairpin bin"/>
    <property type="match status" value="1"/>
</dbReference>
<feature type="domain" description="AprE-like long alpha-helical hairpin" evidence="11">
    <location>
        <begin position="101"/>
        <end position="288"/>
    </location>
</feature>
<keyword evidence="6 9" id="KW-0812">Transmembrane</keyword>
<dbReference type="InterPro" id="IPR058781">
    <property type="entry name" value="HH_AprE-like"/>
</dbReference>
<dbReference type="GO" id="GO:0005886">
    <property type="term" value="C:plasma membrane"/>
    <property type="evidence" value="ECO:0007669"/>
    <property type="project" value="UniProtKB-SubCell"/>
</dbReference>
<comment type="subcellular location">
    <subcellularLocation>
        <location evidence="1 9">Cell inner membrane</location>
        <topology evidence="1 9">Single-pass membrane protein</topology>
    </subcellularLocation>
</comment>
<evidence type="ECO:0000256" key="3">
    <source>
        <dbReference type="ARBA" id="ARBA00022448"/>
    </source>
</evidence>
<dbReference type="Gene3D" id="2.40.30.170">
    <property type="match status" value="1"/>
</dbReference>
<evidence type="ECO:0000256" key="8">
    <source>
        <dbReference type="ARBA" id="ARBA00023136"/>
    </source>
</evidence>
<sequence>MSNKADKARKSRLDDEQAFRVGTRMVTGAALSMLLVLGLGGWAATAELAGAIIASGSVNVDRNLKAVQHRDGGIVGEIAIREGDFVKAGQILLRLDDAQTRAELSIVRSQLAELAARRARLSAERDGLATLDFPDGLEHESETASGAIRGETHLFSGNRTHRDSQKQQLALQVDQIGEEVRGLEAQRKAKGDELALVEVEFTKIKKLLQKGLVEAPRLYTIEREMTKLLGERGEIDAGIARAKTRVGEIRLQIMAIDENARTEAQRELSVVNTRISELQERRTAIEDRLARTDIRAPISGTINELNIHTIGGVISPAAVLATIVPEGAKLKIEAKVSPVSIDQVAEGQRARLRFSTFNQRTTPELEGRVARVSPATTRDAATGEVNYMADIEVLPDELAKLGDKTLLPGMPVEVFITTEDRTALSYIVKPITDQFTKAFREE</sequence>
<dbReference type="InterPro" id="IPR058982">
    <property type="entry name" value="Beta-barrel_AprE"/>
</dbReference>
<dbReference type="KEGG" id="fiy:BN1229_v1_1836"/>
<keyword evidence="4 9" id="KW-1003">Cell membrane</keyword>
<evidence type="ECO:0000256" key="2">
    <source>
        <dbReference type="ARBA" id="ARBA00009477"/>
    </source>
</evidence>
<dbReference type="Pfam" id="PF25994">
    <property type="entry name" value="HH_AprE"/>
    <property type="match status" value="1"/>
</dbReference>
<dbReference type="Proteomes" id="UP000033187">
    <property type="component" value="Chromosome 1"/>
</dbReference>